<evidence type="ECO:0000256" key="5">
    <source>
        <dbReference type="ARBA" id="ARBA00022597"/>
    </source>
</evidence>
<keyword evidence="13" id="KW-1185">Reference proteome</keyword>
<evidence type="ECO:0000256" key="9">
    <source>
        <dbReference type="ARBA" id="ARBA00035611"/>
    </source>
</evidence>
<evidence type="ECO:0000256" key="3">
    <source>
        <dbReference type="ARBA" id="ARBA00022475"/>
    </source>
</evidence>
<dbReference type="EMBL" id="JBHSAY010000010">
    <property type="protein sequence ID" value="MFC4133234.1"/>
    <property type="molecule type" value="Genomic_DNA"/>
</dbReference>
<feature type="transmembrane region" description="Helical" evidence="11">
    <location>
        <begin position="67"/>
        <end position="87"/>
    </location>
</feature>
<feature type="transmembrane region" description="Helical" evidence="11">
    <location>
        <begin position="117"/>
        <end position="138"/>
    </location>
</feature>
<dbReference type="PANTHER" id="PTHR32196">
    <property type="entry name" value="ABC TRANSPORTER PERMEASE PROTEIN YPHD-RELATED-RELATED"/>
    <property type="match status" value="1"/>
</dbReference>
<feature type="transmembrane region" description="Helical" evidence="11">
    <location>
        <begin position="249"/>
        <end position="267"/>
    </location>
</feature>
<feature type="transmembrane region" description="Helical" evidence="11">
    <location>
        <begin position="35"/>
        <end position="55"/>
    </location>
</feature>
<keyword evidence="2" id="KW-0813">Transport</keyword>
<keyword evidence="8 11" id="KW-0472">Membrane</keyword>
<feature type="transmembrane region" description="Helical" evidence="11">
    <location>
        <begin position="226"/>
        <end position="243"/>
    </location>
</feature>
<feature type="transmembrane region" description="Helical" evidence="11">
    <location>
        <begin position="185"/>
        <end position="206"/>
    </location>
</feature>
<organism evidence="12 13">
    <name type="scientific">Hamadaea flava</name>
    <dbReference type="NCBI Taxonomy" id="1742688"/>
    <lineage>
        <taxon>Bacteria</taxon>
        <taxon>Bacillati</taxon>
        <taxon>Actinomycetota</taxon>
        <taxon>Actinomycetes</taxon>
        <taxon>Micromonosporales</taxon>
        <taxon>Micromonosporaceae</taxon>
        <taxon>Hamadaea</taxon>
    </lineage>
</organism>
<evidence type="ECO:0000256" key="6">
    <source>
        <dbReference type="ARBA" id="ARBA00022692"/>
    </source>
</evidence>
<protein>
    <recommendedName>
        <fullName evidence="10">Xylose transport system permease protein XylH</fullName>
    </recommendedName>
</protein>
<dbReference type="Proteomes" id="UP001595816">
    <property type="component" value="Unassembled WGS sequence"/>
</dbReference>
<feature type="transmembrane region" description="Helical" evidence="11">
    <location>
        <begin position="328"/>
        <end position="347"/>
    </location>
</feature>
<evidence type="ECO:0000256" key="7">
    <source>
        <dbReference type="ARBA" id="ARBA00022989"/>
    </source>
</evidence>
<comment type="function">
    <text evidence="9">Part of the binding-protein-dependent transport system for D-xylose. Probably responsible for the translocation of the substrate across the membrane.</text>
</comment>
<keyword evidence="7 11" id="KW-1133">Transmembrane helix</keyword>
<comment type="caution">
    <text evidence="12">The sequence shown here is derived from an EMBL/GenBank/DDBJ whole genome shotgun (WGS) entry which is preliminary data.</text>
</comment>
<feature type="transmembrane region" description="Helical" evidence="11">
    <location>
        <begin position="293"/>
        <end position="316"/>
    </location>
</feature>
<evidence type="ECO:0000256" key="2">
    <source>
        <dbReference type="ARBA" id="ARBA00022448"/>
    </source>
</evidence>
<name>A0ABV8LRS4_9ACTN</name>
<sequence>MTNPTIPPPAAGPLADSDTHSPWELIKRRIRGGELGAWPVLIGLIIIWVVFQALNDRFLTAQNLSNLALQITAVGMISVGIVLVLLLGEIDLSVGSVAGVCAAALAVLSVRRGWSDISAIIVALLLGALIGFLQGTIFAKLGVPAFVVTLAGNLGWLGLQLYLLGSEGTINVPTGTITDLMNTKLSQAAGWIVGVIVVALYAFAAFTARARRASAGLPAASLRSDLVRVIGLAAIVVVTVVVLNSWQGVPLGLLILVGLVAVLDLVLRKTRYGRSIFAVGGNIEAARRAGINVAAVQISVFTLCSTFAALGGILLVSRGFSATQTTGASDVLLLAIAGAVIGGVSLFGGRGSPWGALLGAVVLGSISSGMLLIDVDSSVRYMITAAVLLAAVILDSVSRRGRRASGRG</sequence>
<dbReference type="Pfam" id="PF02653">
    <property type="entry name" value="BPD_transp_2"/>
    <property type="match status" value="1"/>
</dbReference>
<keyword evidence="3" id="KW-1003">Cell membrane</keyword>
<comment type="subcellular location">
    <subcellularLocation>
        <location evidence="1">Cell membrane</location>
        <topology evidence="1">Multi-pass membrane protein</topology>
    </subcellularLocation>
</comment>
<feature type="transmembrane region" description="Helical" evidence="11">
    <location>
        <begin position="379"/>
        <end position="397"/>
    </location>
</feature>
<keyword evidence="5" id="KW-0762">Sugar transport</keyword>
<evidence type="ECO:0000313" key="12">
    <source>
        <dbReference type="EMBL" id="MFC4133234.1"/>
    </source>
</evidence>
<evidence type="ECO:0000256" key="1">
    <source>
        <dbReference type="ARBA" id="ARBA00004651"/>
    </source>
</evidence>
<proteinExistence type="predicted"/>
<reference evidence="13" key="1">
    <citation type="journal article" date="2019" name="Int. J. Syst. Evol. Microbiol.">
        <title>The Global Catalogue of Microorganisms (GCM) 10K type strain sequencing project: providing services to taxonomists for standard genome sequencing and annotation.</title>
        <authorList>
            <consortium name="The Broad Institute Genomics Platform"/>
            <consortium name="The Broad Institute Genome Sequencing Center for Infectious Disease"/>
            <person name="Wu L."/>
            <person name="Ma J."/>
        </authorList>
    </citation>
    <scope>NUCLEOTIDE SEQUENCE [LARGE SCALE GENOMIC DNA]</scope>
    <source>
        <strain evidence="13">CGMCC 4.7289</strain>
    </source>
</reference>
<feature type="transmembrane region" description="Helical" evidence="11">
    <location>
        <begin position="354"/>
        <end position="373"/>
    </location>
</feature>
<keyword evidence="6 11" id="KW-0812">Transmembrane</keyword>
<evidence type="ECO:0000256" key="8">
    <source>
        <dbReference type="ARBA" id="ARBA00023136"/>
    </source>
</evidence>
<gene>
    <name evidence="12" type="ORF">ACFOZ4_21715</name>
</gene>
<keyword evidence="4" id="KW-0997">Cell inner membrane</keyword>
<dbReference type="InterPro" id="IPR001851">
    <property type="entry name" value="ABC_transp_permease"/>
</dbReference>
<dbReference type="PANTHER" id="PTHR32196:SF32">
    <property type="entry name" value="XYLOSE TRANSPORT SYSTEM PERMEASE PROTEIN XYLH"/>
    <property type="match status" value="1"/>
</dbReference>
<accession>A0ABV8LRS4</accession>
<dbReference type="CDD" id="cd06579">
    <property type="entry name" value="TM_PBP1_transp_AraH_like"/>
    <property type="match status" value="1"/>
</dbReference>
<evidence type="ECO:0000313" key="13">
    <source>
        <dbReference type="Proteomes" id="UP001595816"/>
    </source>
</evidence>
<evidence type="ECO:0000256" key="4">
    <source>
        <dbReference type="ARBA" id="ARBA00022519"/>
    </source>
</evidence>
<evidence type="ECO:0000256" key="10">
    <source>
        <dbReference type="ARBA" id="ARBA00035686"/>
    </source>
</evidence>
<feature type="transmembrane region" description="Helical" evidence="11">
    <location>
        <begin position="94"/>
        <end position="111"/>
    </location>
</feature>
<evidence type="ECO:0000256" key="11">
    <source>
        <dbReference type="SAM" id="Phobius"/>
    </source>
</evidence>
<dbReference type="RefSeq" id="WP_253760960.1">
    <property type="nucleotide sequence ID" value="NZ_JAMZDZ010000001.1"/>
</dbReference>